<evidence type="ECO:0000313" key="1">
    <source>
        <dbReference type="EMBL" id="XDQ43730.1"/>
    </source>
</evidence>
<dbReference type="AlphaFoldDB" id="A0AB39QQJ1"/>
<dbReference type="EMBL" id="CP163441">
    <property type="protein sequence ID" value="XDQ43730.1"/>
    <property type="molecule type" value="Genomic_DNA"/>
</dbReference>
<gene>
    <name evidence="1" type="ORF">AB5J52_16480</name>
</gene>
<protein>
    <submittedName>
        <fullName evidence="1">Uncharacterized protein</fullName>
    </submittedName>
</protein>
<sequence length="86" mass="9747">MTDRTAIVAGLRRLGEEGRPASEAARWVMREMGDDFKVFQLMVHFFSAYHVPVERLREMERWEGLGTGGPLTDAELDAIIGPLMVR</sequence>
<organism evidence="1">
    <name type="scientific">Streptomyces sp. R39</name>
    <dbReference type="NCBI Taxonomy" id="3238631"/>
    <lineage>
        <taxon>Bacteria</taxon>
        <taxon>Bacillati</taxon>
        <taxon>Actinomycetota</taxon>
        <taxon>Actinomycetes</taxon>
        <taxon>Kitasatosporales</taxon>
        <taxon>Streptomycetaceae</taxon>
        <taxon>Streptomyces</taxon>
    </lineage>
</organism>
<dbReference type="RefSeq" id="WP_369222796.1">
    <property type="nucleotide sequence ID" value="NZ_CP163441.1"/>
</dbReference>
<proteinExistence type="predicted"/>
<accession>A0AB39QQJ1</accession>
<reference evidence="1" key="1">
    <citation type="submission" date="2024-07" db="EMBL/GenBank/DDBJ databases">
        <authorList>
            <person name="Yu S.T."/>
        </authorList>
    </citation>
    <scope>NUCLEOTIDE SEQUENCE</scope>
    <source>
        <strain evidence="1">R39</strain>
    </source>
</reference>
<name>A0AB39QQJ1_9ACTN</name>